<name>A6H9M1_RAT</name>
<organism evidence="2 3">
    <name type="scientific">Rattus norvegicus</name>
    <name type="common">Rat</name>
    <dbReference type="NCBI Taxonomy" id="10116"/>
    <lineage>
        <taxon>Eukaryota</taxon>
        <taxon>Metazoa</taxon>
        <taxon>Chordata</taxon>
        <taxon>Craniata</taxon>
        <taxon>Vertebrata</taxon>
        <taxon>Euteleostomi</taxon>
        <taxon>Mammalia</taxon>
        <taxon>Eutheria</taxon>
        <taxon>Euarchontoglires</taxon>
        <taxon>Glires</taxon>
        <taxon>Rodentia</taxon>
        <taxon>Myomorpha</taxon>
        <taxon>Muroidea</taxon>
        <taxon>Muridae</taxon>
        <taxon>Murinae</taxon>
        <taxon>Rattus</taxon>
    </lineage>
</organism>
<reference evidence="3" key="1">
    <citation type="submission" date="2005-09" db="EMBL/GenBank/DDBJ databases">
        <authorList>
            <person name="Mural R.J."/>
            <person name="Li P.W."/>
            <person name="Adams M.D."/>
            <person name="Amanatides P.G."/>
            <person name="Baden-Tillson H."/>
            <person name="Barnstead M."/>
            <person name="Chin S.H."/>
            <person name="Dew I."/>
            <person name="Evans C.A."/>
            <person name="Ferriera S."/>
            <person name="Flanigan M."/>
            <person name="Fosler C."/>
            <person name="Glodek A."/>
            <person name="Gu Z."/>
            <person name="Holt R.A."/>
            <person name="Jennings D."/>
            <person name="Kraft C.L."/>
            <person name="Lu F."/>
            <person name="Nguyen T."/>
            <person name="Nusskern D.R."/>
            <person name="Pfannkoch C.M."/>
            <person name="Sitter C."/>
            <person name="Sutton G.G."/>
            <person name="Venter J.C."/>
            <person name="Wang Z."/>
            <person name="Woodage T."/>
            <person name="Zheng X.H."/>
            <person name="Zhong F."/>
        </authorList>
    </citation>
    <scope>NUCLEOTIDE SEQUENCE [LARGE SCALE GENOMIC DNA]</scope>
    <source>
        <strain>BN</strain>
        <strain evidence="3">Sprague-Dawley</strain>
    </source>
</reference>
<feature type="region of interest" description="Disordered" evidence="1">
    <location>
        <begin position="94"/>
        <end position="127"/>
    </location>
</feature>
<dbReference type="Proteomes" id="UP000234681">
    <property type="component" value="Chromosome 6"/>
</dbReference>
<evidence type="ECO:0000256" key="1">
    <source>
        <dbReference type="SAM" id="MobiDB-lite"/>
    </source>
</evidence>
<evidence type="ECO:0000313" key="2">
    <source>
        <dbReference type="EMBL" id="EDM02726.1"/>
    </source>
</evidence>
<accession>A6H9M1</accession>
<gene>
    <name evidence="2" type="ORF">rCG_62270</name>
</gene>
<dbReference type="EMBL" id="CH473947">
    <property type="protein sequence ID" value="EDM02726.1"/>
    <property type="molecule type" value="Genomic_DNA"/>
</dbReference>
<protein>
    <submittedName>
        <fullName evidence="2">RCG62270</fullName>
    </submittedName>
</protein>
<dbReference type="AlphaFoldDB" id="A6H9M1"/>
<sequence length="155" mass="16942">MMFRGLLTNSHLFLETMNRTMHSAVNQPMQIASIILSGGSLPGLAEYLLRSSRLRLSAAAARQSGSVLAHSTTIDTITNTTDTLARICAASDDVGSSKVRRMRSSQRREGAASGPVGRGCSRPSSSAAWKVWVSDMRSSRRRWQQYSRCAPSRPQ</sequence>
<proteinExistence type="predicted"/>
<evidence type="ECO:0000313" key="3">
    <source>
        <dbReference type="Proteomes" id="UP000234681"/>
    </source>
</evidence>